<gene>
    <name evidence="4" type="ORF">D0962_37545</name>
</gene>
<dbReference type="PRINTS" id="PR00420">
    <property type="entry name" value="RNGMNOXGNASE"/>
</dbReference>
<dbReference type="InterPro" id="IPR050816">
    <property type="entry name" value="Flavin-dep_Halogenase_NPB"/>
</dbReference>
<organism evidence="4 5">
    <name type="scientific">Adonisia turfae CCMR0082</name>
    <dbReference type="NCBI Taxonomy" id="2304604"/>
    <lineage>
        <taxon>Bacteria</taxon>
        <taxon>Bacillati</taxon>
        <taxon>Cyanobacteriota</taxon>
        <taxon>Adonisia</taxon>
        <taxon>Adonisia turfae</taxon>
    </lineage>
</organism>
<evidence type="ECO:0000313" key="5">
    <source>
        <dbReference type="Proteomes" id="UP000473574"/>
    </source>
</evidence>
<comment type="caution">
    <text evidence="4">The sequence shown here is derived from an EMBL/GenBank/DDBJ whole genome shotgun (WGS) entry which is preliminary data.</text>
</comment>
<keyword evidence="1" id="KW-0560">Oxidoreductase</keyword>
<evidence type="ECO:0000256" key="1">
    <source>
        <dbReference type="ARBA" id="ARBA00023002"/>
    </source>
</evidence>
<dbReference type="GO" id="GO:0016491">
    <property type="term" value="F:oxidoreductase activity"/>
    <property type="evidence" value="ECO:0007669"/>
    <property type="project" value="UniProtKB-KW"/>
</dbReference>
<dbReference type="PANTHER" id="PTHR43747:SF5">
    <property type="entry name" value="FAD-BINDING DOMAIN-CONTAINING PROTEIN"/>
    <property type="match status" value="1"/>
</dbReference>
<evidence type="ECO:0000256" key="2">
    <source>
        <dbReference type="ARBA" id="ARBA00038396"/>
    </source>
</evidence>
<dbReference type="GO" id="GO:0071949">
    <property type="term" value="F:FAD binding"/>
    <property type="evidence" value="ECO:0007669"/>
    <property type="project" value="InterPro"/>
</dbReference>
<protein>
    <submittedName>
        <fullName evidence="4">FAD-dependent oxidoreductase</fullName>
    </submittedName>
</protein>
<dbReference type="Proteomes" id="UP000473574">
    <property type="component" value="Unassembled WGS sequence"/>
</dbReference>
<dbReference type="SUPFAM" id="SSF51905">
    <property type="entry name" value="FAD/NAD(P)-binding domain"/>
    <property type="match status" value="1"/>
</dbReference>
<dbReference type="InterPro" id="IPR002938">
    <property type="entry name" value="FAD-bd"/>
</dbReference>
<evidence type="ECO:0000313" key="4">
    <source>
        <dbReference type="EMBL" id="NEZ68368.1"/>
    </source>
</evidence>
<evidence type="ECO:0000259" key="3">
    <source>
        <dbReference type="Pfam" id="PF01494"/>
    </source>
</evidence>
<comment type="similarity">
    <text evidence="2">Belongs to the flavin-dependent halogenase family. Bacterial tryptophan halogenase subfamily.</text>
</comment>
<dbReference type="AlphaFoldDB" id="A0A6M0SIG4"/>
<name>A0A6M0SIG4_9CYAN</name>
<reference evidence="4 5" key="1">
    <citation type="journal article" date="2020" name="Microb. Ecol.">
        <title>Ecogenomics of the Marine Benthic Filamentous Cyanobacterium Adonisia.</title>
        <authorList>
            <person name="Walter J.M."/>
            <person name="Coutinho F.H."/>
            <person name="Leomil L."/>
            <person name="Hargreaves P.I."/>
            <person name="Campeao M.E."/>
            <person name="Vieira V.V."/>
            <person name="Silva B.S."/>
            <person name="Fistarol G.O."/>
            <person name="Salomon P.S."/>
            <person name="Sawabe T."/>
            <person name="Mino S."/>
            <person name="Hosokawa M."/>
            <person name="Miyashita H."/>
            <person name="Maruyama F."/>
            <person name="van Verk M.C."/>
            <person name="Dutilh B.E."/>
            <person name="Thompson C.C."/>
            <person name="Thompson F.L."/>
        </authorList>
    </citation>
    <scope>NUCLEOTIDE SEQUENCE [LARGE SCALE GENOMIC DNA]</scope>
    <source>
        <strain evidence="4 5">CCMR0082</strain>
    </source>
</reference>
<feature type="domain" description="FAD-binding" evidence="3">
    <location>
        <begin position="4"/>
        <end position="123"/>
    </location>
</feature>
<accession>A0A6M0SIG4</accession>
<dbReference type="RefSeq" id="WP_163671952.1">
    <property type="nucleotide sequence ID" value="NZ_QZCE01000003.1"/>
</dbReference>
<sequence length="342" mass="38401">MVYDAIIIGAGPAGCAAAIILARSGLNALLLETSAFPRHRPGESLHPGVEPIFAALGIASAVKTAGFVRHIGHRIVWSLNAPEQLERFGSDDQGEWKGYQAWRPELDQILLQQAQAQGVTVWQPCQARAPIFNGNQLIGLDTDWGNIQTRYVLDASGRSQWLLRKLGLNTLKYSPQLIVRYGYVHCFQGPSIFDIPLMQRDITGWTWLARVRQERCAWVRMQFDGIDPGRNWRPPQLKDWVEFCPSKGENMTWRISETLATESWFLMGDAAVVLDPASSHGVLRALMSGMQVAHLITSTFRGNISKAGAAGLYSRWLREWFYHDITRLRELYSGKSREPALS</sequence>
<dbReference type="EMBL" id="QZCE01000003">
    <property type="protein sequence ID" value="NEZ68368.1"/>
    <property type="molecule type" value="Genomic_DNA"/>
</dbReference>
<dbReference type="Pfam" id="PF01494">
    <property type="entry name" value="FAD_binding_3"/>
    <property type="match status" value="1"/>
</dbReference>
<dbReference type="Gene3D" id="3.30.9.100">
    <property type="match status" value="1"/>
</dbReference>
<dbReference type="PANTHER" id="PTHR43747">
    <property type="entry name" value="FAD-BINDING PROTEIN"/>
    <property type="match status" value="1"/>
</dbReference>
<dbReference type="InterPro" id="IPR036188">
    <property type="entry name" value="FAD/NAD-bd_sf"/>
</dbReference>
<proteinExistence type="inferred from homology"/>
<dbReference type="Gene3D" id="3.50.50.60">
    <property type="entry name" value="FAD/NAD(P)-binding domain"/>
    <property type="match status" value="1"/>
</dbReference>